<dbReference type="InterPro" id="IPR004358">
    <property type="entry name" value="Sig_transdc_His_kin-like_C"/>
</dbReference>
<dbReference type="SMART" id="SM00388">
    <property type="entry name" value="HisKA"/>
    <property type="match status" value="1"/>
</dbReference>
<dbReference type="InterPro" id="IPR005467">
    <property type="entry name" value="His_kinase_dom"/>
</dbReference>
<dbReference type="PROSITE" id="PS50109">
    <property type="entry name" value="HIS_KIN"/>
    <property type="match status" value="1"/>
</dbReference>
<dbReference type="Pfam" id="PF02518">
    <property type="entry name" value="HATPase_c"/>
    <property type="match status" value="1"/>
</dbReference>
<dbReference type="InterPro" id="IPR003594">
    <property type="entry name" value="HATPase_dom"/>
</dbReference>
<evidence type="ECO:0000259" key="9">
    <source>
        <dbReference type="PROSITE" id="PS50109"/>
    </source>
</evidence>
<dbReference type="InterPro" id="IPR036890">
    <property type="entry name" value="HATPase_C_sf"/>
</dbReference>
<dbReference type="InterPro" id="IPR003661">
    <property type="entry name" value="HisK_dim/P_dom"/>
</dbReference>
<keyword evidence="8" id="KW-0472">Membrane</keyword>
<dbReference type="PANTHER" id="PTHR45453">
    <property type="entry name" value="PHOSPHATE REGULON SENSOR PROTEIN PHOR"/>
    <property type="match status" value="1"/>
</dbReference>
<evidence type="ECO:0000313" key="11">
    <source>
        <dbReference type="Proteomes" id="UP000287872"/>
    </source>
</evidence>
<dbReference type="GO" id="GO:0000155">
    <property type="term" value="F:phosphorelay sensor kinase activity"/>
    <property type="evidence" value="ECO:0007669"/>
    <property type="project" value="InterPro"/>
</dbReference>
<dbReference type="GO" id="GO:0016036">
    <property type="term" value="P:cellular response to phosphate starvation"/>
    <property type="evidence" value="ECO:0007669"/>
    <property type="project" value="TreeGrafter"/>
</dbReference>
<dbReference type="Gene3D" id="3.30.565.10">
    <property type="entry name" value="Histidine kinase-like ATPase, C-terminal domain"/>
    <property type="match status" value="1"/>
</dbReference>
<dbReference type="Pfam" id="PF00512">
    <property type="entry name" value="HisKA"/>
    <property type="match status" value="1"/>
</dbReference>
<comment type="subcellular location">
    <subcellularLocation>
        <location evidence="2">Membrane</location>
    </subcellularLocation>
</comment>
<proteinExistence type="predicted"/>
<evidence type="ECO:0000256" key="5">
    <source>
        <dbReference type="ARBA" id="ARBA00022679"/>
    </source>
</evidence>
<evidence type="ECO:0000313" key="10">
    <source>
        <dbReference type="EMBL" id="GCD08475.1"/>
    </source>
</evidence>
<name>A0A401UG06_9CLOT</name>
<evidence type="ECO:0000256" key="3">
    <source>
        <dbReference type="ARBA" id="ARBA00012438"/>
    </source>
</evidence>
<keyword evidence="8" id="KW-1133">Transmembrane helix</keyword>
<keyword evidence="8" id="KW-0812">Transmembrane</keyword>
<dbReference type="InterPro" id="IPR036097">
    <property type="entry name" value="HisK_dim/P_sf"/>
</dbReference>
<evidence type="ECO:0000256" key="8">
    <source>
        <dbReference type="SAM" id="Phobius"/>
    </source>
</evidence>
<keyword evidence="7" id="KW-0902">Two-component regulatory system</keyword>
<dbReference type="InterPro" id="IPR050351">
    <property type="entry name" value="BphY/WalK/GraS-like"/>
</dbReference>
<keyword evidence="6 10" id="KW-0418">Kinase</keyword>
<evidence type="ECO:0000256" key="1">
    <source>
        <dbReference type="ARBA" id="ARBA00000085"/>
    </source>
</evidence>
<keyword evidence="4" id="KW-0597">Phosphoprotein</keyword>
<feature type="domain" description="Histidine kinase" evidence="9">
    <location>
        <begin position="131"/>
        <end position="346"/>
    </location>
</feature>
<accession>A0A401UG06</accession>
<feature type="transmembrane region" description="Helical" evidence="8">
    <location>
        <begin position="41"/>
        <end position="63"/>
    </location>
</feature>
<keyword evidence="11" id="KW-1185">Reference proteome</keyword>
<dbReference type="PANTHER" id="PTHR45453:SF1">
    <property type="entry name" value="PHOSPHATE REGULON SENSOR PROTEIN PHOR"/>
    <property type="match status" value="1"/>
</dbReference>
<dbReference type="SUPFAM" id="SSF55874">
    <property type="entry name" value="ATPase domain of HSP90 chaperone/DNA topoisomerase II/histidine kinase"/>
    <property type="match status" value="1"/>
</dbReference>
<evidence type="ECO:0000256" key="6">
    <source>
        <dbReference type="ARBA" id="ARBA00022777"/>
    </source>
</evidence>
<dbReference type="EC" id="2.7.13.3" evidence="3"/>
<evidence type="ECO:0000256" key="7">
    <source>
        <dbReference type="ARBA" id="ARBA00023012"/>
    </source>
</evidence>
<dbReference type="PRINTS" id="PR00344">
    <property type="entry name" value="BCTRLSENSOR"/>
</dbReference>
<dbReference type="GO" id="GO:0004721">
    <property type="term" value="F:phosphoprotein phosphatase activity"/>
    <property type="evidence" value="ECO:0007669"/>
    <property type="project" value="TreeGrafter"/>
</dbReference>
<feature type="transmembrane region" description="Helical" evidence="8">
    <location>
        <begin position="12"/>
        <end position="35"/>
    </location>
</feature>
<dbReference type="GO" id="GO:0005886">
    <property type="term" value="C:plasma membrane"/>
    <property type="evidence" value="ECO:0007669"/>
    <property type="project" value="TreeGrafter"/>
</dbReference>
<dbReference type="Proteomes" id="UP000287872">
    <property type="component" value="Unassembled WGS sequence"/>
</dbReference>
<dbReference type="AlphaFoldDB" id="A0A401UG06"/>
<sequence>MNKITEASFQRTYIIFGAVFVLFTVAITMFLLLIYDSTIMFILIIFAYSLAVIILAYIFITVLGKKVTRSIKTIDEIMDNAISGKKNMYTGYEENMLSSFESKMYRFIAMSKSTTDEIEKERNKIKSLISDISHQTKTPVANIMLYSELLLDGYKLNQEQKELASGIKLQSEKLRWLIESLIKMSRLETGIINSVNKTLMPVFQTISTSIGTVFSYAEKKNIQIQVCCDEDIKAYHDVKWTSEAFVNILENAIKYTPEWGKIDVIVSQYEMFTRIDIKDTGIGINEGELNLIFKRFYRSADVSQYDGVGIGLYLTREIISSEGGYIKVKSKLNKGSVFSVFLPNTK</sequence>
<dbReference type="EMBL" id="BHYK01000001">
    <property type="protein sequence ID" value="GCD08475.1"/>
    <property type="molecule type" value="Genomic_DNA"/>
</dbReference>
<evidence type="ECO:0000256" key="4">
    <source>
        <dbReference type="ARBA" id="ARBA00022553"/>
    </source>
</evidence>
<dbReference type="Gene3D" id="1.10.287.130">
    <property type="match status" value="1"/>
</dbReference>
<gene>
    <name evidence="10" type="ORF">Ctaglu_00980</name>
</gene>
<comment type="caution">
    <text evidence="10">The sequence shown here is derived from an EMBL/GenBank/DDBJ whole genome shotgun (WGS) entry which is preliminary data.</text>
</comment>
<keyword evidence="5" id="KW-0808">Transferase</keyword>
<reference evidence="10 11" key="1">
    <citation type="submission" date="2018-11" db="EMBL/GenBank/DDBJ databases">
        <title>Genome sequencing and assembly of Clostridium tagluense strain A121.</title>
        <authorList>
            <person name="Murakami T."/>
            <person name="Segawa T."/>
            <person name="Shcherbakova V.A."/>
            <person name="Mori H."/>
            <person name="Yoshimura Y."/>
        </authorList>
    </citation>
    <scope>NUCLEOTIDE SEQUENCE [LARGE SCALE GENOMIC DNA]</scope>
    <source>
        <strain evidence="10 11">A121</strain>
    </source>
</reference>
<dbReference type="SMART" id="SM00387">
    <property type="entry name" value="HATPase_c"/>
    <property type="match status" value="1"/>
</dbReference>
<dbReference type="CDD" id="cd00082">
    <property type="entry name" value="HisKA"/>
    <property type="match status" value="1"/>
</dbReference>
<dbReference type="RefSeq" id="WP_185732552.1">
    <property type="nucleotide sequence ID" value="NZ_BHYK01000001.1"/>
</dbReference>
<evidence type="ECO:0000256" key="2">
    <source>
        <dbReference type="ARBA" id="ARBA00004370"/>
    </source>
</evidence>
<dbReference type="SUPFAM" id="SSF47384">
    <property type="entry name" value="Homodimeric domain of signal transducing histidine kinase"/>
    <property type="match status" value="1"/>
</dbReference>
<protein>
    <recommendedName>
        <fullName evidence="3">histidine kinase</fullName>
        <ecNumber evidence="3">2.7.13.3</ecNumber>
    </recommendedName>
</protein>
<comment type="catalytic activity">
    <reaction evidence="1">
        <text>ATP + protein L-histidine = ADP + protein N-phospho-L-histidine.</text>
        <dbReference type="EC" id="2.7.13.3"/>
    </reaction>
</comment>
<organism evidence="10 11">
    <name type="scientific">Clostridium tagluense</name>
    <dbReference type="NCBI Taxonomy" id="360422"/>
    <lineage>
        <taxon>Bacteria</taxon>
        <taxon>Bacillati</taxon>
        <taxon>Bacillota</taxon>
        <taxon>Clostridia</taxon>
        <taxon>Eubacteriales</taxon>
        <taxon>Clostridiaceae</taxon>
        <taxon>Clostridium</taxon>
    </lineage>
</organism>